<organism evidence="2 3">
    <name type="scientific">Phaseolus coccineus</name>
    <name type="common">Scarlet runner bean</name>
    <name type="synonym">Phaseolus multiflorus</name>
    <dbReference type="NCBI Taxonomy" id="3886"/>
    <lineage>
        <taxon>Eukaryota</taxon>
        <taxon>Viridiplantae</taxon>
        <taxon>Streptophyta</taxon>
        <taxon>Embryophyta</taxon>
        <taxon>Tracheophyta</taxon>
        <taxon>Spermatophyta</taxon>
        <taxon>Magnoliopsida</taxon>
        <taxon>eudicotyledons</taxon>
        <taxon>Gunneridae</taxon>
        <taxon>Pentapetalae</taxon>
        <taxon>rosids</taxon>
        <taxon>fabids</taxon>
        <taxon>Fabales</taxon>
        <taxon>Fabaceae</taxon>
        <taxon>Papilionoideae</taxon>
        <taxon>50 kb inversion clade</taxon>
        <taxon>NPAAA clade</taxon>
        <taxon>indigoferoid/millettioid clade</taxon>
        <taxon>Phaseoleae</taxon>
        <taxon>Phaseolus</taxon>
    </lineage>
</organism>
<evidence type="ECO:0000256" key="1">
    <source>
        <dbReference type="SAM" id="MobiDB-lite"/>
    </source>
</evidence>
<feature type="region of interest" description="Disordered" evidence="1">
    <location>
        <begin position="32"/>
        <end position="51"/>
    </location>
</feature>
<sequence>MSLTRAEMARCIRSKDKMVAITIDSEKTNMRPLKRKGVLSPPKPNQLDLASGDSNHIEAQAHLLEAQLVATLEGKDAALVNLSKQHEEHQATEGLLPKKYKYLMLPLTLPRRTFRRASSMGLTSPWSNF</sequence>
<accession>A0AAN9MLS0</accession>
<protein>
    <submittedName>
        <fullName evidence="2">Uncharacterized protein</fullName>
    </submittedName>
</protein>
<dbReference type="AlphaFoldDB" id="A0AAN9MLS0"/>
<comment type="caution">
    <text evidence="2">The sequence shown here is derived from an EMBL/GenBank/DDBJ whole genome shotgun (WGS) entry which is preliminary data.</text>
</comment>
<evidence type="ECO:0000313" key="3">
    <source>
        <dbReference type="Proteomes" id="UP001374584"/>
    </source>
</evidence>
<keyword evidence="3" id="KW-1185">Reference proteome</keyword>
<evidence type="ECO:0000313" key="2">
    <source>
        <dbReference type="EMBL" id="KAK7356246.1"/>
    </source>
</evidence>
<dbReference type="EMBL" id="JAYMYR010000006">
    <property type="protein sequence ID" value="KAK7356246.1"/>
    <property type="molecule type" value="Genomic_DNA"/>
</dbReference>
<name>A0AAN9MLS0_PHACN</name>
<dbReference type="Proteomes" id="UP001374584">
    <property type="component" value="Unassembled WGS sequence"/>
</dbReference>
<reference evidence="2 3" key="1">
    <citation type="submission" date="2024-01" db="EMBL/GenBank/DDBJ databases">
        <title>The genomes of 5 underutilized Papilionoideae crops provide insights into root nodulation and disease resistanc.</title>
        <authorList>
            <person name="Jiang F."/>
        </authorList>
    </citation>
    <scope>NUCLEOTIDE SEQUENCE [LARGE SCALE GENOMIC DNA]</scope>
    <source>
        <strain evidence="2">JINMINGXINNONG_FW02</strain>
        <tissue evidence="2">Leaves</tissue>
    </source>
</reference>
<proteinExistence type="predicted"/>
<gene>
    <name evidence="2" type="ORF">VNO80_15514</name>
</gene>